<dbReference type="PRINTS" id="PR01873">
    <property type="entry name" value="CYTCOXIDASE4"/>
</dbReference>
<protein>
    <recommendedName>
        <fullName evidence="10">Cytochrome c oxidase subunit 4</fullName>
    </recommendedName>
</protein>
<comment type="subcellular location">
    <subcellularLocation>
        <location evidence="1 10">Mitochondrion inner membrane</location>
        <topology evidence="1 10">Single-pass membrane protein</topology>
    </subcellularLocation>
</comment>
<dbReference type="Gene3D" id="1.10.442.10">
    <property type="entry name" value="Cytochrome c oxidase subunit IV"/>
    <property type="match status" value="1"/>
</dbReference>
<evidence type="ECO:0000313" key="13">
    <source>
        <dbReference type="Proteomes" id="UP000694417"/>
    </source>
</evidence>
<dbReference type="AlphaFoldDB" id="A0A8D2H7R8"/>
<evidence type="ECO:0000256" key="2">
    <source>
        <dbReference type="ARBA" id="ARBA00004673"/>
    </source>
</evidence>
<evidence type="ECO:0000256" key="10">
    <source>
        <dbReference type="RuleBase" id="RU367145"/>
    </source>
</evidence>
<evidence type="ECO:0000313" key="12">
    <source>
        <dbReference type="Ensembl" id="ENSUPAP00010010317.1"/>
    </source>
</evidence>
<evidence type="ECO:0000256" key="8">
    <source>
        <dbReference type="ARBA" id="ARBA00023128"/>
    </source>
</evidence>
<keyword evidence="6" id="KW-0809">Transit peptide</keyword>
<dbReference type="SUPFAM" id="SSF81406">
    <property type="entry name" value="Mitochondrial cytochrome c oxidase subunit IV"/>
    <property type="match status" value="1"/>
</dbReference>
<evidence type="ECO:0000256" key="5">
    <source>
        <dbReference type="ARBA" id="ARBA00022792"/>
    </source>
</evidence>
<sequence length="197" mass="22313">LGSNGLWALAGSWYQRGTAGRLGRGDIEAGQRGSRRGVPQAAASGRPRSPGLGRIRPSTDTRHAGLSQKALKEKENASWSNLTRDEKVELYPIQFNESFDEMNRVTNEWKTGVGAALFFIGFTALVLIWEKHYMFGPIPHIFDEEWVAMQTKRILDMKVSPIQGSSDMWDYDKNERSEWKKNVIHIHNGLLHIYKDG</sequence>
<dbReference type="CDD" id="cd00922">
    <property type="entry name" value="Cyt_c_Oxidase_IV"/>
    <property type="match status" value="1"/>
</dbReference>
<dbReference type="InterPro" id="IPR036639">
    <property type="entry name" value="Cyt_c_oxidase_su4_sf"/>
</dbReference>
<accession>A0A8D2H7R8</accession>
<feature type="region of interest" description="Disordered" evidence="11">
    <location>
        <begin position="20"/>
        <end position="70"/>
    </location>
</feature>
<dbReference type="GO" id="GO:0005743">
    <property type="term" value="C:mitochondrial inner membrane"/>
    <property type="evidence" value="ECO:0007669"/>
    <property type="project" value="UniProtKB-SubCell"/>
</dbReference>
<dbReference type="PANTHER" id="PTHR10707:SF12">
    <property type="entry name" value="CYTOCHROME C OXIDASE SUBUNIT 4 ISOFORM 1, MITOCHONDRIAL"/>
    <property type="match status" value="1"/>
</dbReference>
<keyword evidence="8 10" id="KW-0496">Mitochondrion</keyword>
<dbReference type="Pfam" id="PF02936">
    <property type="entry name" value="COX4"/>
    <property type="match status" value="1"/>
</dbReference>
<evidence type="ECO:0000256" key="4">
    <source>
        <dbReference type="ARBA" id="ARBA00022692"/>
    </source>
</evidence>
<keyword evidence="13" id="KW-1185">Reference proteome</keyword>
<feature type="transmembrane region" description="Helical" evidence="10">
    <location>
        <begin position="109"/>
        <end position="129"/>
    </location>
</feature>
<evidence type="ECO:0000256" key="1">
    <source>
        <dbReference type="ARBA" id="ARBA00004434"/>
    </source>
</evidence>
<comment type="similarity">
    <text evidence="3 10">Belongs to the cytochrome c oxidase IV family.</text>
</comment>
<dbReference type="PANTHER" id="PTHR10707">
    <property type="entry name" value="CYTOCHROME C OXIDASE SUBUNIT IV"/>
    <property type="match status" value="1"/>
</dbReference>
<name>A0A8D2H7R8_UROPR</name>
<reference evidence="12" key="1">
    <citation type="submission" date="2025-08" db="UniProtKB">
        <authorList>
            <consortium name="Ensembl"/>
        </authorList>
    </citation>
    <scope>IDENTIFICATION</scope>
</reference>
<evidence type="ECO:0000256" key="6">
    <source>
        <dbReference type="ARBA" id="ARBA00022946"/>
    </source>
</evidence>
<dbReference type="InterPro" id="IPR004203">
    <property type="entry name" value="Cyt_c_oxidase_su4_fam"/>
</dbReference>
<keyword evidence="4 10" id="KW-0812">Transmembrane</keyword>
<dbReference type="Ensembl" id="ENSUPAT00010011869.1">
    <property type="protein sequence ID" value="ENSUPAP00010010317.1"/>
    <property type="gene ID" value="ENSUPAG00010008358.1"/>
</dbReference>
<dbReference type="UniPathway" id="UPA00705"/>
<dbReference type="InterPro" id="IPR013288">
    <property type="entry name" value="Cyt_c_oxidase_su4"/>
</dbReference>
<dbReference type="GeneTree" id="ENSGT00390000002407"/>
<evidence type="ECO:0000256" key="3">
    <source>
        <dbReference type="ARBA" id="ARBA00008135"/>
    </source>
</evidence>
<dbReference type="FunFam" id="1.10.442.10:FF:000001">
    <property type="entry name" value="Cytochrome c oxidase subunit 4 isoform 1"/>
    <property type="match status" value="1"/>
</dbReference>
<reference evidence="12" key="2">
    <citation type="submission" date="2025-09" db="UniProtKB">
        <authorList>
            <consortium name="Ensembl"/>
        </authorList>
    </citation>
    <scope>IDENTIFICATION</scope>
</reference>
<dbReference type="GO" id="GO:0045277">
    <property type="term" value="C:respiratory chain complex IV"/>
    <property type="evidence" value="ECO:0007669"/>
    <property type="project" value="InterPro"/>
</dbReference>
<proteinExistence type="inferred from homology"/>
<comment type="pathway">
    <text evidence="2 10">Energy metabolism; oxidative phosphorylation.</text>
</comment>
<evidence type="ECO:0000256" key="9">
    <source>
        <dbReference type="ARBA" id="ARBA00023136"/>
    </source>
</evidence>
<dbReference type="GO" id="GO:0006123">
    <property type="term" value="P:mitochondrial electron transport, cytochrome c to oxygen"/>
    <property type="evidence" value="ECO:0007669"/>
    <property type="project" value="InterPro"/>
</dbReference>
<dbReference type="Proteomes" id="UP000694417">
    <property type="component" value="Unplaced"/>
</dbReference>
<evidence type="ECO:0000256" key="11">
    <source>
        <dbReference type="SAM" id="MobiDB-lite"/>
    </source>
</evidence>
<comment type="function">
    <text evidence="10">Component of the cytochrome c oxidase, the last enzyme in the mitochondrial electron transport chain which drives oxidative phosphorylation.</text>
</comment>
<evidence type="ECO:0000256" key="7">
    <source>
        <dbReference type="ARBA" id="ARBA00022989"/>
    </source>
</evidence>
<comment type="subunit">
    <text evidence="10">Component of the cytochrome c oxidase (complex IV, CIV), a multisubunit enzyme composed of 14 subunits.</text>
</comment>
<keyword evidence="7 10" id="KW-1133">Transmembrane helix</keyword>
<keyword evidence="5 10" id="KW-0999">Mitochondrion inner membrane</keyword>
<keyword evidence="9 10" id="KW-0472">Membrane</keyword>
<organism evidence="12 13">
    <name type="scientific">Urocitellus parryii</name>
    <name type="common">Arctic ground squirrel</name>
    <name type="synonym">Spermophilus parryii</name>
    <dbReference type="NCBI Taxonomy" id="9999"/>
    <lineage>
        <taxon>Eukaryota</taxon>
        <taxon>Metazoa</taxon>
        <taxon>Chordata</taxon>
        <taxon>Craniata</taxon>
        <taxon>Vertebrata</taxon>
        <taxon>Euteleostomi</taxon>
        <taxon>Mammalia</taxon>
        <taxon>Eutheria</taxon>
        <taxon>Euarchontoglires</taxon>
        <taxon>Glires</taxon>
        <taxon>Rodentia</taxon>
        <taxon>Sciuromorpha</taxon>
        <taxon>Sciuridae</taxon>
        <taxon>Xerinae</taxon>
        <taxon>Marmotini</taxon>
        <taxon>Urocitellus</taxon>
    </lineage>
</organism>